<keyword evidence="1" id="KW-0732">Signal</keyword>
<sequence>MVCVLRSRLADVMVLGLVVFGVCSGSSVAAPSAPVAEISATVSAEVQQDQVQIVLSAQVQDDSAAAVNQRLTEMIDQAKSRIGNPSGLRVSTGNVQTYPRYDDNGKISGWQGRADLVLRSNDVSLSASSADKVADLLALSGVSFSLSDQARRAEQSRLMDSVAHAFREKATTTARVFGYSSFSIQSLNISDSGEMSMPRPFVMAAVASDRAEKAGLTLVPDVQTVSVTVSGLIELR</sequence>
<dbReference type="InterPro" id="IPR007497">
    <property type="entry name" value="SIMPL/DUF541"/>
</dbReference>
<evidence type="ECO:0000313" key="2">
    <source>
        <dbReference type="EMBL" id="AWB35794.1"/>
    </source>
</evidence>
<protein>
    <recommendedName>
        <fullName evidence="4">DUF541 domain-containing protein</fullName>
    </recommendedName>
</protein>
<feature type="signal peptide" evidence="1">
    <location>
        <begin position="1"/>
        <end position="29"/>
    </location>
</feature>
<dbReference type="EMBL" id="CP028901">
    <property type="protein sequence ID" value="AWB35794.1"/>
    <property type="molecule type" value="Genomic_DNA"/>
</dbReference>
<dbReference type="Gene3D" id="3.30.110.170">
    <property type="entry name" value="Protein of unknown function (DUF541), domain 1"/>
    <property type="match status" value="1"/>
</dbReference>
<dbReference type="Pfam" id="PF04402">
    <property type="entry name" value="SIMPL"/>
    <property type="match status" value="1"/>
</dbReference>
<evidence type="ECO:0000256" key="1">
    <source>
        <dbReference type="SAM" id="SignalP"/>
    </source>
</evidence>
<evidence type="ECO:0008006" key="4">
    <source>
        <dbReference type="Google" id="ProtNLM"/>
    </source>
</evidence>
<name>A0A2R4XPQ3_9BURK</name>
<dbReference type="KEGG" id="boz:DBV39_11910"/>
<accession>A0A2R4XPQ3</accession>
<keyword evidence="3" id="KW-1185">Reference proteome</keyword>
<evidence type="ECO:0000313" key="3">
    <source>
        <dbReference type="Proteomes" id="UP000244571"/>
    </source>
</evidence>
<gene>
    <name evidence="2" type="ORF">DBV39_11910</name>
</gene>
<dbReference type="InterPro" id="IPR052022">
    <property type="entry name" value="26kDa_periplasmic_antigen"/>
</dbReference>
<reference evidence="2 3" key="1">
    <citation type="submission" date="2018-04" db="EMBL/GenBank/DDBJ databases">
        <title>Bordetella sp. HZ20 isolated from seawater.</title>
        <authorList>
            <person name="Sun C."/>
        </authorList>
    </citation>
    <scope>NUCLEOTIDE SEQUENCE [LARGE SCALE GENOMIC DNA]</scope>
    <source>
        <strain evidence="2 3">HZ20</strain>
    </source>
</reference>
<dbReference type="Proteomes" id="UP000244571">
    <property type="component" value="Chromosome"/>
</dbReference>
<dbReference type="OrthoDB" id="7062395at2"/>
<dbReference type="GO" id="GO:0006974">
    <property type="term" value="P:DNA damage response"/>
    <property type="evidence" value="ECO:0007669"/>
    <property type="project" value="TreeGrafter"/>
</dbReference>
<feature type="chain" id="PRO_5015310847" description="DUF541 domain-containing protein" evidence="1">
    <location>
        <begin position="30"/>
        <end position="236"/>
    </location>
</feature>
<dbReference type="RefSeq" id="WP_108623250.1">
    <property type="nucleotide sequence ID" value="NZ_CP028901.1"/>
</dbReference>
<organism evidence="2 3">
    <name type="scientific">Orrella marina</name>
    <dbReference type="NCBI Taxonomy" id="2163011"/>
    <lineage>
        <taxon>Bacteria</taxon>
        <taxon>Pseudomonadati</taxon>
        <taxon>Pseudomonadota</taxon>
        <taxon>Betaproteobacteria</taxon>
        <taxon>Burkholderiales</taxon>
        <taxon>Alcaligenaceae</taxon>
        <taxon>Orrella</taxon>
    </lineage>
</organism>
<dbReference type="PANTHER" id="PTHR34387:SF1">
    <property type="entry name" value="PERIPLASMIC IMMUNOGENIC PROTEIN"/>
    <property type="match status" value="1"/>
</dbReference>
<proteinExistence type="predicted"/>
<dbReference type="PANTHER" id="PTHR34387">
    <property type="entry name" value="SLR1258 PROTEIN"/>
    <property type="match status" value="1"/>
</dbReference>
<dbReference type="AlphaFoldDB" id="A0A2R4XPQ3"/>
<dbReference type="Gene3D" id="3.30.70.2970">
    <property type="entry name" value="Protein of unknown function (DUF541), domain 2"/>
    <property type="match status" value="1"/>
</dbReference>